<sequence>MKTIDTNDTSPDSWTLTDRCRLLAHALVNPQNKGAQDRLCVMLQNQLECLEATLSLPVPEHRKDLGIPLDDGLYDYADLEPDELCDQCMALNFTLMTLHDRKIKEIIAYILWERFEMLRCSLYSSSEEFDA</sequence>
<name>A0ABS0DTR3_9GAMM</name>
<gene>
    <name evidence="1" type="ORF">IV431_10755</name>
</gene>
<evidence type="ECO:0000313" key="1">
    <source>
        <dbReference type="EMBL" id="MBF7956034.1"/>
    </source>
</evidence>
<comment type="caution">
    <text evidence="1">The sequence shown here is derived from an EMBL/GenBank/DDBJ whole genome shotgun (WGS) entry which is preliminary data.</text>
</comment>
<protein>
    <submittedName>
        <fullName evidence="1">Uncharacterized protein</fullName>
    </submittedName>
</protein>
<proteinExistence type="predicted"/>
<evidence type="ECO:0000313" key="2">
    <source>
        <dbReference type="Proteomes" id="UP000600307"/>
    </source>
</evidence>
<accession>A0ABS0DTR3</accession>
<dbReference type="EMBL" id="JADOBH010000002">
    <property type="protein sequence ID" value="MBF7956034.1"/>
    <property type="molecule type" value="Genomic_DNA"/>
</dbReference>
<reference evidence="1 2" key="1">
    <citation type="submission" date="2020-11" db="EMBL/GenBank/DDBJ databases">
        <title>Taxonomic investigation of Rahnella spp.</title>
        <authorList>
            <person name="Lee S.D."/>
        </authorList>
    </citation>
    <scope>NUCLEOTIDE SEQUENCE [LARGE SCALE GENOMIC DNA]</scope>
    <source>
        <strain evidence="1 2">SAP-10</strain>
    </source>
</reference>
<keyword evidence="2" id="KW-1185">Reference proteome</keyword>
<dbReference type="RefSeq" id="WP_195817229.1">
    <property type="nucleotide sequence ID" value="NZ_CP089919.1"/>
</dbReference>
<organism evidence="1 2">
    <name type="scientific">Rahnella victoriana</name>
    <dbReference type="NCBI Taxonomy" id="1510570"/>
    <lineage>
        <taxon>Bacteria</taxon>
        <taxon>Pseudomonadati</taxon>
        <taxon>Pseudomonadota</taxon>
        <taxon>Gammaproteobacteria</taxon>
        <taxon>Enterobacterales</taxon>
        <taxon>Yersiniaceae</taxon>
        <taxon>Rahnella</taxon>
    </lineage>
</organism>
<dbReference type="Proteomes" id="UP000600307">
    <property type="component" value="Unassembled WGS sequence"/>
</dbReference>